<feature type="compositionally biased region" description="Gly residues" evidence="1">
    <location>
        <begin position="547"/>
        <end position="570"/>
    </location>
</feature>
<feature type="compositionally biased region" description="Low complexity" evidence="1">
    <location>
        <begin position="178"/>
        <end position="195"/>
    </location>
</feature>
<feature type="region of interest" description="Disordered" evidence="1">
    <location>
        <begin position="471"/>
        <end position="603"/>
    </location>
</feature>
<dbReference type="Pfam" id="PF14308">
    <property type="entry name" value="DnaJ-X"/>
    <property type="match status" value="2"/>
</dbReference>
<dbReference type="PANTHER" id="PTHR44094:SF8">
    <property type="entry name" value="DNAJ HEAT SHOCK N-TERMINAL DOMAIN-CONTAINING PROTEIN-RELATED"/>
    <property type="match status" value="1"/>
</dbReference>
<dbReference type="PANTHER" id="PTHR44094">
    <property type="entry name" value="DNAJ HEAT SHOCK N-TERMINAL DOMAIN-CONTAINING PROTEIN"/>
    <property type="match status" value="1"/>
</dbReference>
<dbReference type="InterPro" id="IPR026894">
    <property type="entry name" value="DnaJ_X"/>
</dbReference>
<feature type="region of interest" description="Disordered" evidence="1">
    <location>
        <begin position="1"/>
        <end position="25"/>
    </location>
</feature>
<evidence type="ECO:0000313" key="3">
    <source>
        <dbReference type="EMBL" id="CAD8348995.1"/>
    </source>
</evidence>
<proteinExistence type="predicted"/>
<dbReference type="PRINTS" id="PR00625">
    <property type="entry name" value="JDOMAIN"/>
</dbReference>
<dbReference type="AlphaFoldDB" id="A0A7S0FAW9"/>
<evidence type="ECO:0000256" key="1">
    <source>
        <dbReference type="SAM" id="MobiDB-lite"/>
    </source>
</evidence>
<sequence length="891" mass="93253">MSGSSSSGAGKGRRGKIDDDPKMQQLEVYNPEEVARLEEQIAREEAELAMTKAVLGSIFSVRKPRDVVAGTSSGLKTVAKGVGLGLASLVAQPYIGAKTGGARGFIKGVGAGTLTCVASAVTGTVVGTGQIVRGVVNTPNAIVQKARGQVWNTEERKWETDWYSLPEEEMEVFGAPAESMAGGSDAASSSAARNTAGERRPTRHVVDRSLYNLLEVPPEATDAEIRRAFYKKSLALHPDKNPDNPEATAKFQAISDAYRVLGDTDRRRVYDEHGQDTAAAGLPKIEPVVFFAALFGSHHFEPYIGRLKLAQEIDGDLQALLRDAVAGSEEEPPAIDVLKVHRAHLQLKLVERQRQVRCAVALAKRLDPVVGLEGEEYRKAFTTWEAQHTTEIAKLAQAPCGVEMLYLIGWVYANRARQFFAGGMLRRVMAKVEGEVHIAHSKAKLAGSVGRTCITVNGIMKTAEKKKKSLAAASAAKRGEEDGAQHPTSDEYHAMDSSASEGEGAPSKRAAATGTAAEAGAAKATSAAPGSTSSPPQSQTQARTGQGAEGGRGCGTSSGSTPPGGSGGGPANVMSAAATSGGACNGPPEDAAQGGASNDGAPGDLPPGCLVMLRGLRATPELNDEVGMVCGFEEESSRYLVQILPDVGLKKLKRENLLVLEAPEFNSGEPQRTGGATGSSGGASSSSAAPPPSSDAGGEDQWAKGGDDADMADAFKDCMPLFHDAFWSATALDVEFTLGKVIQKVLRDMSVDKKVRRQRADALLRLGTMLQEPMKEQRRKASQVGGPGGAASTSPSAGLLAGAAPTGPAAATGAGANDKAKKSVLARFRPRAPWRPSPDRRTQKARELELKQKRMEAALAMMAAGASTEDVDEMAAARAAMEAEVDGHGGF</sequence>
<dbReference type="CDD" id="cd06257">
    <property type="entry name" value="DnaJ"/>
    <property type="match status" value="1"/>
</dbReference>
<feature type="region of interest" description="Disordered" evidence="1">
    <location>
        <begin position="178"/>
        <end position="201"/>
    </location>
</feature>
<name>A0A7S0FAW9_9DINO</name>
<dbReference type="PROSITE" id="PS50076">
    <property type="entry name" value="DNAJ_2"/>
    <property type="match status" value="1"/>
</dbReference>
<feature type="domain" description="J" evidence="2">
    <location>
        <begin position="209"/>
        <end position="274"/>
    </location>
</feature>
<protein>
    <recommendedName>
        <fullName evidence="2">J domain-containing protein</fullName>
    </recommendedName>
</protein>
<organism evidence="3">
    <name type="scientific">Pyrodinium bahamense</name>
    <dbReference type="NCBI Taxonomy" id="73915"/>
    <lineage>
        <taxon>Eukaryota</taxon>
        <taxon>Sar</taxon>
        <taxon>Alveolata</taxon>
        <taxon>Dinophyceae</taxon>
        <taxon>Gonyaulacales</taxon>
        <taxon>Pyrocystaceae</taxon>
        <taxon>Pyrodinium</taxon>
    </lineage>
</organism>
<dbReference type="InterPro" id="IPR001623">
    <property type="entry name" value="DnaJ_domain"/>
</dbReference>
<accession>A0A7S0FAW9</accession>
<feature type="region of interest" description="Disordered" evidence="1">
    <location>
        <begin position="663"/>
        <end position="708"/>
    </location>
</feature>
<gene>
    <name evidence="3" type="ORF">PBAH0796_LOCUS4734</name>
</gene>
<dbReference type="SMART" id="SM00271">
    <property type="entry name" value="DnaJ"/>
    <property type="match status" value="1"/>
</dbReference>
<dbReference type="InterPro" id="IPR036869">
    <property type="entry name" value="J_dom_sf"/>
</dbReference>
<dbReference type="EMBL" id="HBEG01007999">
    <property type="protein sequence ID" value="CAD8348995.1"/>
    <property type="molecule type" value="Transcribed_RNA"/>
</dbReference>
<evidence type="ECO:0000259" key="2">
    <source>
        <dbReference type="PROSITE" id="PS50076"/>
    </source>
</evidence>
<reference evidence="3" key="1">
    <citation type="submission" date="2021-01" db="EMBL/GenBank/DDBJ databases">
        <authorList>
            <person name="Corre E."/>
            <person name="Pelletier E."/>
            <person name="Niang G."/>
            <person name="Scheremetjew M."/>
            <person name="Finn R."/>
            <person name="Kale V."/>
            <person name="Holt S."/>
            <person name="Cochrane G."/>
            <person name="Meng A."/>
            <person name="Brown T."/>
            <person name="Cohen L."/>
        </authorList>
    </citation>
    <scope>NUCLEOTIDE SEQUENCE</scope>
    <source>
        <strain evidence="3">Pbaha01</strain>
    </source>
</reference>
<feature type="compositionally biased region" description="Low complexity" evidence="1">
    <location>
        <begin position="790"/>
        <end position="816"/>
    </location>
</feature>
<feature type="region of interest" description="Disordered" evidence="1">
    <location>
        <begin position="773"/>
        <end position="821"/>
    </location>
</feature>
<dbReference type="InterPro" id="IPR052423">
    <property type="entry name" value="EMIR"/>
</dbReference>
<feature type="compositionally biased region" description="Low complexity" evidence="1">
    <location>
        <begin position="505"/>
        <end position="544"/>
    </location>
</feature>
<dbReference type="Pfam" id="PF00226">
    <property type="entry name" value="DnaJ"/>
    <property type="match status" value="1"/>
</dbReference>
<dbReference type="SUPFAM" id="SSF46565">
    <property type="entry name" value="Chaperone J-domain"/>
    <property type="match status" value="1"/>
</dbReference>
<feature type="compositionally biased region" description="Basic and acidic residues" evidence="1">
    <location>
        <begin position="477"/>
        <end position="494"/>
    </location>
</feature>
<dbReference type="Gene3D" id="1.10.287.110">
    <property type="entry name" value="DnaJ domain"/>
    <property type="match status" value="1"/>
</dbReference>